<dbReference type="GO" id="GO:0050485">
    <property type="term" value="F:oxidoreductase activity, acting on X-H and Y-H to form an X-Y bond, with a disulfide as acceptor"/>
    <property type="evidence" value="ECO:0007669"/>
    <property type="project" value="InterPro"/>
</dbReference>
<evidence type="ECO:0000313" key="1">
    <source>
        <dbReference type="EMBL" id="SKB69416.1"/>
    </source>
</evidence>
<proteinExistence type="predicted"/>
<gene>
    <name evidence="1" type="ORF">SAMN02745120_2721</name>
</gene>
<organism evidence="1 2">
    <name type="scientific">Acetoanaerobium noterae</name>
    <dbReference type="NCBI Taxonomy" id="745369"/>
    <lineage>
        <taxon>Bacteria</taxon>
        <taxon>Bacillati</taxon>
        <taxon>Bacillota</taxon>
        <taxon>Clostridia</taxon>
        <taxon>Peptostreptococcales</taxon>
        <taxon>Filifactoraceae</taxon>
        <taxon>Acetoanaerobium</taxon>
    </lineage>
</organism>
<dbReference type="OrthoDB" id="3651437at2"/>
<reference evidence="2" key="1">
    <citation type="submission" date="2017-02" db="EMBL/GenBank/DDBJ databases">
        <authorList>
            <person name="Varghese N."/>
            <person name="Submissions S."/>
        </authorList>
    </citation>
    <scope>NUCLEOTIDE SEQUENCE [LARGE SCALE GENOMIC DNA]</scope>
    <source>
        <strain evidence="2">ATCC 35199</strain>
    </source>
</reference>
<keyword evidence="2" id="KW-1185">Reference proteome</keyword>
<dbReference type="EMBL" id="FUYN01000008">
    <property type="protein sequence ID" value="SKB69416.1"/>
    <property type="molecule type" value="Genomic_DNA"/>
</dbReference>
<dbReference type="InterPro" id="IPR031000">
    <property type="entry name" value="D_pro_red_PrdD"/>
</dbReference>
<protein>
    <submittedName>
        <fullName evidence="1">D-proline reductase (Dithiol) PrdA</fullName>
    </submittedName>
</protein>
<dbReference type="AlphaFoldDB" id="A0A1T5DCP0"/>
<accession>A0A1T5DCP0</accession>
<name>A0A1T5DCP0_9FIRM</name>
<dbReference type="NCBIfam" id="TIGR04482">
    <property type="entry name" value="D_pro_red_PrdD"/>
    <property type="match status" value="1"/>
</dbReference>
<sequence>MLTNEIDLRKLVIRSYHVDKVEFAEKAKINDGCLSFSLSKIDNIITKYPSIKEISVKIIKPNEHNIWTNSIMDILPISVKVLGNLGEGITHTITGAYVMITGVDEEGTQVAEFGSSEGILAERLKLGRPGTPSENDYIISFDLVLYEGKGVVREAIIECHKACDDFLEDVRMYLKAMDSKLCTEKYKFYDKIRKNGYKVAIVKQVAGQGAMYDNFILPASSSSVAGGRSIIDMGNMPIILSPNEYRDGAIRAMT</sequence>
<dbReference type="Proteomes" id="UP000243406">
    <property type="component" value="Unassembled WGS sequence"/>
</dbReference>
<evidence type="ECO:0000313" key="2">
    <source>
        <dbReference type="Proteomes" id="UP000243406"/>
    </source>
</evidence>